<dbReference type="EMBL" id="CM045767">
    <property type="protein sequence ID" value="KAI7997513.1"/>
    <property type="molecule type" value="Genomic_DNA"/>
</dbReference>
<comment type="caution">
    <text evidence="1">The sequence shown here is derived from an EMBL/GenBank/DDBJ whole genome shotgun (WGS) entry which is preliminary data.</text>
</comment>
<evidence type="ECO:0000313" key="2">
    <source>
        <dbReference type="Proteomes" id="UP001060215"/>
    </source>
</evidence>
<sequence>MRLSQAELSCRVTLTSRRSGGRLYRRKARPRLGRQQRQSMARSRGRKELHGEKKNIDGLFNLSKMLFDIEIDPADGVASVRRASKTEVGERKDWVTDALNATRAAVEEGIVLGNG</sequence>
<keyword evidence="2" id="KW-1185">Reference proteome</keyword>
<evidence type="ECO:0000313" key="1">
    <source>
        <dbReference type="EMBL" id="KAI7997513.1"/>
    </source>
</evidence>
<dbReference type="Proteomes" id="UP001060215">
    <property type="component" value="Chromosome 10"/>
</dbReference>
<protein>
    <submittedName>
        <fullName evidence="1">Uncharacterized protein</fullName>
    </submittedName>
</protein>
<organism evidence="1 2">
    <name type="scientific">Camellia lanceoleosa</name>
    <dbReference type="NCBI Taxonomy" id="1840588"/>
    <lineage>
        <taxon>Eukaryota</taxon>
        <taxon>Viridiplantae</taxon>
        <taxon>Streptophyta</taxon>
        <taxon>Embryophyta</taxon>
        <taxon>Tracheophyta</taxon>
        <taxon>Spermatophyta</taxon>
        <taxon>Magnoliopsida</taxon>
        <taxon>eudicotyledons</taxon>
        <taxon>Gunneridae</taxon>
        <taxon>Pentapetalae</taxon>
        <taxon>asterids</taxon>
        <taxon>Ericales</taxon>
        <taxon>Theaceae</taxon>
        <taxon>Camellia</taxon>
    </lineage>
</organism>
<gene>
    <name evidence="1" type="ORF">LOK49_LG10G02193</name>
</gene>
<accession>A0ACC0G8R8</accession>
<proteinExistence type="predicted"/>
<reference evidence="1 2" key="1">
    <citation type="journal article" date="2022" name="Plant J.">
        <title>Chromosome-level genome of Camellia lanceoleosa provides a valuable resource for understanding genome evolution and self-incompatibility.</title>
        <authorList>
            <person name="Gong W."/>
            <person name="Xiao S."/>
            <person name="Wang L."/>
            <person name="Liao Z."/>
            <person name="Chang Y."/>
            <person name="Mo W."/>
            <person name="Hu G."/>
            <person name="Li W."/>
            <person name="Zhao G."/>
            <person name="Zhu H."/>
            <person name="Hu X."/>
            <person name="Ji K."/>
            <person name="Xiang X."/>
            <person name="Song Q."/>
            <person name="Yuan D."/>
            <person name="Jin S."/>
            <person name="Zhang L."/>
        </authorList>
    </citation>
    <scope>NUCLEOTIDE SEQUENCE [LARGE SCALE GENOMIC DNA]</scope>
    <source>
        <strain evidence="1">SQ_2022a</strain>
    </source>
</reference>
<name>A0ACC0G8R8_9ERIC</name>